<feature type="transmembrane region" description="Helical" evidence="3">
    <location>
        <begin position="162"/>
        <end position="185"/>
    </location>
</feature>
<evidence type="ECO:0000313" key="6">
    <source>
        <dbReference type="Proteomes" id="UP001240984"/>
    </source>
</evidence>
<feature type="transmembrane region" description="Helical" evidence="3">
    <location>
        <begin position="191"/>
        <end position="209"/>
    </location>
</feature>
<reference evidence="5 6" key="1">
    <citation type="submission" date="2023-07" db="EMBL/GenBank/DDBJ databases">
        <title>Sequencing the genomes of 1000 actinobacteria strains.</title>
        <authorList>
            <person name="Klenk H.-P."/>
        </authorList>
    </citation>
    <scope>NUCLEOTIDE SEQUENCE [LARGE SCALE GENOMIC DNA]</scope>
    <source>
        <strain evidence="5 6">DSM 44710</strain>
    </source>
</reference>
<dbReference type="EMBL" id="JAUSRA010000001">
    <property type="protein sequence ID" value="MDP9793474.1"/>
    <property type="molecule type" value="Genomic_DNA"/>
</dbReference>
<keyword evidence="1" id="KW-0805">Transcription regulation</keyword>
<dbReference type="Gene3D" id="1.10.10.1320">
    <property type="entry name" value="Anti-sigma factor, zinc-finger domain"/>
    <property type="match status" value="1"/>
</dbReference>
<feature type="transmembrane region" description="Helical" evidence="3">
    <location>
        <begin position="90"/>
        <end position="111"/>
    </location>
</feature>
<comment type="caution">
    <text evidence="5">The sequence shown here is derived from an EMBL/GenBank/DDBJ whole genome shotgun (WGS) entry which is preliminary data.</text>
</comment>
<keyword evidence="6" id="KW-1185">Reference proteome</keyword>
<sequence>MSGEIACVPDDLLGRYAAGADLPEETLWVLEAHLERCADCRARMAGAIEADPVLPALVESVRLAVEPRLGPGHGRFWGLRHRARRALARWAVPAVLPWLAMTVAVPLAATLLEAAGPGGMPPLLLLIAPLVPVLGVAVSWNRWTDPAHALVAVTPQAGLTLVLRRTLVALLVTLPPVALAGLAVGASPARWLLPGLAFTAVVLAAGALVGVARAAVGVTALWSLAVVVPTLADAWDPVVLDAAAAPGWLVVLLAATVLLNRFRDGYRLSR</sequence>
<feature type="transmembrane region" description="Helical" evidence="3">
    <location>
        <begin position="238"/>
        <end position="260"/>
    </location>
</feature>
<keyword evidence="3" id="KW-0812">Transmembrane</keyword>
<keyword evidence="2" id="KW-0804">Transcription</keyword>
<dbReference type="RefSeq" id="WP_306828521.1">
    <property type="nucleotide sequence ID" value="NZ_JAUSRA010000001.1"/>
</dbReference>
<name>A0ABT9MPZ7_9ACTN</name>
<keyword evidence="3" id="KW-1133">Transmembrane helix</keyword>
<evidence type="ECO:0000256" key="2">
    <source>
        <dbReference type="ARBA" id="ARBA00023163"/>
    </source>
</evidence>
<dbReference type="Pfam" id="PF13490">
    <property type="entry name" value="zf-HC2"/>
    <property type="match status" value="1"/>
</dbReference>
<evidence type="ECO:0000259" key="4">
    <source>
        <dbReference type="Pfam" id="PF13490"/>
    </source>
</evidence>
<evidence type="ECO:0000256" key="1">
    <source>
        <dbReference type="ARBA" id="ARBA00023015"/>
    </source>
</evidence>
<dbReference type="InterPro" id="IPR027383">
    <property type="entry name" value="Znf_put"/>
</dbReference>
<feature type="domain" description="Putative zinc-finger" evidence="4">
    <location>
        <begin position="11"/>
        <end position="41"/>
    </location>
</feature>
<evidence type="ECO:0000256" key="3">
    <source>
        <dbReference type="SAM" id="Phobius"/>
    </source>
</evidence>
<feature type="transmembrane region" description="Helical" evidence="3">
    <location>
        <begin position="123"/>
        <end position="141"/>
    </location>
</feature>
<feature type="transmembrane region" description="Helical" evidence="3">
    <location>
        <begin position="214"/>
        <end position="232"/>
    </location>
</feature>
<protein>
    <recommendedName>
        <fullName evidence="4">Putative zinc-finger domain-containing protein</fullName>
    </recommendedName>
</protein>
<gene>
    <name evidence="5" type="ORF">J2S43_001986</name>
</gene>
<accession>A0ABT9MPZ7</accession>
<evidence type="ECO:0000313" key="5">
    <source>
        <dbReference type="EMBL" id="MDP9793474.1"/>
    </source>
</evidence>
<dbReference type="InterPro" id="IPR041916">
    <property type="entry name" value="Anti_sigma_zinc_sf"/>
</dbReference>
<dbReference type="Proteomes" id="UP001240984">
    <property type="component" value="Unassembled WGS sequence"/>
</dbReference>
<organism evidence="5 6">
    <name type="scientific">Catenuloplanes nepalensis</name>
    <dbReference type="NCBI Taxonomy" id="587533"/>
    <lineage>
        <taxon>Bacteria</taxon>
        <taxon>Bacillati</taxon>
        <taxon>Actinomycetota</taxon>
        <taxon>Actinomycetes</taxon>
        <taxon>Micromonosporales</taxon>
        <taxon>Micromonosporaceae</taxon>
        <taxon>Catenuloplanes</taxon>
    </lineage>
</organism>
<proteinExistence type="predicted"/>
<keyword evidence="3" id="KW-0472">Membrane</keyword>